<dbReference type="KEGG" id="tru:105417353"/>
<keyword evidence="8" id="KW-1185">Reference proteome</keyword>
<dbReference type="OMA" id="PLYFQGY"/>
<feature type="region of interest" description="Disordered" evidence="4">
    <location>
        <begin position="141"/>
        <end position="175"/>
    </location>
</feature>
<organism evidence="7 8">
    <name type="scientific">Takifugu rubripes</name>
    <name type="common">Japanese pufferfish</name>
    <name type="synonym">Fugu rubripes</name>
    <dbReference type="NCBI Taxonomy" id="31033"/>
    <lineage>
        <taxon>Eukaryota</taxon>
        <taxon>Metazoa</taxon>
        <taxon>Chordata</taxon>
        <taxon>Craniata</taxon>
        <taxon>Vertebrata</taxon>
        <taxon>Euteleostomi</taxon>
        <taxon>Actinopterygii</taxon>
        <taxon>Neopterygii</taxon>
        <taxon>Teleostei</taxon>
        <taxon>Neoteleostei</taxon>
        <taxon>Acanthomorphata</taxon>
        <taxon>Eupercaria</taxon>
        <taxon>Tetraodontiformes</taxon>
        <taxon>Tetradontoidea</taxon>
        <taxon>Tetraodontidae</taxon>
        <taxon>Takifugu</taxon>
    </lineage>
</organism>
<evidence type="ECO:0000256" key="2">
    <source>
        <dbReference type="ARBA" id="ARBA00022999"/>
    </source>
</evidence>
<dbReference type="SUPFAM" id="SSF55550">
    <property type="entry name" value="SH2 domain"/>
    <property type="match status" value="1"/>
</dbReference>
<dbReference type="Proteomes" id="UP000005226">
    <property type="component" value="Chromosome 14"/>
</dbReference>
<evidence type="ECO:0000313" key="8">
    <source>
        <dbReference type="Proteomes" id="UP000005226"/>
    </source>
</evidence>
<keyword evidence="2 3" id="KW-0727">SH2 domain</keyword>
<dbReference type="GO" id="GO:0007169">
    <property type="term" value="P:cell surface receptor protein tyrosine kinase signaling pathway"/>
    <property type="evidence" value="ECO:0007669"/>
    <property type="project" value="TreeGrafter"/>
</dbReference>
<dbReference type="AlphaFoldDB" id="A0A3B5JUU6"/>
<evidence type="ECO:0000313" key="7">
    <source>
        <dbReference type="Ensembl" id="ENSTRUP00000048173.2"/>
    </source>
</evidence>
<feature type="compositionally biased region" description="Pro residues" evidence="4">
    <location>
        <begin position="147"/>
        <end position="160"/>
    </location>
</feature>
<name>A0A3B5JUU6_TAKRU</name>
<dbReference type="PANTHER" id="PTHR16186">
    <property type="entry name" value="SIGNAL-TRANSDUCING ADAPTOR PROTEIN-RELATED"/>
    <property type="match status" value="1"/>
</dbReference>
<dbReference type="PROSITE" id="PS50003">
    <property type="entry name" value="PH_DOMAIN"/>
    <property type="match status" value="1"/>
</dbReference>
<feature type="domain" description="PH" evidence="6">
    <location>
        <begin position="19"/>
        <end position="115"/>
    </location>
</feature>
<dbReference type="SMART" id="SM00233">
    <property type="entry name" value="PH"/>
    <property type="match status" value="1"/>
</dbReference>
<reference evidence="7" key="3">
    <citation type="submission" date="2025-09" db="UniProtKB">
        <authorList>
            <consortium name="Ensembl"/>
        </authorList>
    </citation>
    <scope>IDENTIFICATION</scope>
</reference>
<dbReference type="GeneTree" id="ENSGT00530000063841"/>
<dbReference type="GeneID" id="105417353"/>
<dbReference type="InterPro" id="IPR036860">
    <property type="entry name" value="SH2_dom_sf"/>
</dbReference>
<feature type="domain" description="SH2" evidence="5">
    <location>
        <begin position="186"/>
        <end position="287"/>
    </location>
</feature>
<dbReference type="SUPFAM" id="SSF50729">
    <property type="entry name" value="PH domain-like"/>
    <property type="match status" value="1"/>
</dbReference>
<evidence type="ECO:0000259" key="6">
    <source>
        <dbReference type="PROSITE" id="PS50003"/>
    </source>
</evidence>
<dbReference type="PANTHER" id="PTHR16186:SF10">
    <property type="entry name" value="SIGNAL-TRANSDUCING ADAPTOR PROTEIN 1"/>
    <property type="match status" value="1"/>
</dbReference>
<dbReference type="Gene3D" id="3.30.505.10">
    <property type="entry name" value="SH2 domain"/>
    <property type="match status" value="1"/>
</dbReference>
<reference evidence="7" key="2">
    <citation type="submission" date="2025-08" db="UniProtKB">
        <authorList>
            <consortium name="Ensembl"/>
        </authorList>
    </citation>
    <scope>IDENTIFICATION</scope>
</reference>
<dbReference type="GO" id="GO:0050861">
    <property type="term" value="P:positive regulation of B cell receptor signaling pathway"/>
    <property type="evidence" value="ECO:0007669"/>
    <property type="project" value="TreeGrafter"/>
</dbReference>
<evidence type="ECO:0000259" key="5">
    <source>
        <dbReference type="PROSITE" id="PS50001"/>
    </source>
</evidence>
<proteinExistence type="predicted"/>
<dbReference type="GO" id="GO:0035591">
    <property type="term" value="F:signaling adaptor activity"/>
    <property type="evidence" value="ECO:0007669"/>
    <property type="project" value="InterPro"/>
</dbReference>
<dbReference type="InterPro" id="IPR011993">
    <property type="entry name" value="PH-like_dom_sf"/>
</dbReference>
<dbReference type="InterPro" id="IPR039111">
    <property type="entry name" value="STAP1/STAP2"/>
</dbReference>
<dbReference type="OrthoDB" id="6086001at2759"/>
<evidence type="ECO:0000256" key="4">
    <source>
        <dbReference type="SAM" id="MobiDB-lite"/>
    </source>
</evidence>
<evidence type="ECO:0000256" key="3">
    <source>
        <dbReference type="PROSITE-ProRule" id="PRU00191"/>
    </source>
</evidence>
<dbReference type="Pfam" id="PF00017">
    <property type="entry name" value="SH2"/>
    <property type="match status" value="1"/>
</dbReference>
<reference evidence="7 8" key="1">
    <citation type="journal article" date="2011" name="Genome Biol. Evol.">
        <title>Integration of the genetic map and genome assembly of fugu facilitates insights into distinct features of genome evolution in teleosts and mammals.</title>
        <authorList>
            <person name="Kai W."/>
            <person name="Kikuchi K."/>
            <person name="Tohari S."/>
            <person name="Chew A.K."/>
            <person name="Tay A."/>
            <person name="Fujiwara A."/>
            <person name="Hosoya S."/>
            <person name="Suetake H."/>
            <person name="Naruse K."/>
            <person name="Brenner S."/>
            <person name="Suzuki Y."/>
            <person name="Venkatesh B."/>
        </authorList>
    </citation>
    <scope>NUCLEOTIDE SEQUENCE [LARGE SCALE GENOMIC DNA]</scope>
</reference>
<sequence length="371" mass="42535">MSSNLKFICQRRVAITALPLYYSGYLLKRCRAEDFKGYHAELRGATIFLYQDELQETYTEKLDLEELESIQLDSPYVRRIPVTFTLKMKREKVQLRMENPDSGEEWRCYILTVAKKEIPSKVQLLPGQVLKLQEVLTQERRRTQPLPSLPVPPRPAPLPSASPSNLLQKPTDRTESSTVFPECFFRVSRQEAEQMLEANPENGGLIMRPSNIANSYAVTLRLLTPSGHVMKNYRVSSTKSGFIIRLDIPVTVSSLHDVVRYFQERTEFRLVPYSPSELYDTQIDLPTPPRDTRTTPLHPGLAPWCEVVPRRQPEAKDLPPPEAVDGGYVYPDSHITDDLKLGETPARLDQDGVWKKVIYTSADEEERPYEN</sequence>
<dbReference type="Ensembl" id="ENSTRUT00000055836.2">
    <property type="protein sequence ID" value="ENSTRUP00000048173.2"/>
    <property type="gene ID" value="ENSTRUG00000022410.2"/>
</dbReference>
<dbReference type="Gene3D" id="2.30.29.30">
    <property type="entry name" value="Pleckstrin-homology domain (PH domain)/Phosphotyrosine-binding domain (PTB)"/>
    <property type="match status" value="1"/>
</dbReference>
<dbReference type="InParanoid" id="A0A3B5JUU6"/>
<evidence type="ECO:0000256" key="1">
    <source>
        <dbReference type="ARBA" id="ARBA00022553"/>
    </source>
</evidence>
<dbReference type="RefSeq" id="XP_011608912.1">
    <property type="nucleotide sequence ID" value="XM_011610610.2"/>
</dbReference>
<accession>A0A3B5JUU6</accession>
<keyword evidence="1" id="KW-0597">Phosphoprotein</keyword>
<dbReference type="InterPro" id="IPR001849">
    <property type="entry name" value="PH_domain"/>
</dbReference>
<dbReference type="InterPro" id="IPR000980">
    <property type="entry name" value="SH2"/>
</dbReference>
<dbReference type="GO" id="GO:0019901">
    <property type="term" value="F:protein kinase binding"/>
    <property type="evidence" value="ECO:0007669"/>
    <property type="project" value="TreeGrafter"/>
</dbReference>
<gene>
    <name evidence="7" type="primary">LOC105417353</name>
</gene>
<protein>
    <submittedName>
        <fullName evidence="7">Signal-transducing adaptor protein 1</fullName>
    </submittedName>
</protein>
<dbReference type="PROSITE" id="PS50001">
    <property type="entry name" value="SH2"/>
    <property type="match status" value="1"/>
</dbReference>